<dbReference type="CDD" id="cd04301">
    <property type="entry name" value="NAT_SF"/>
    <property type="match status" value="1"/>
</dbReference>
<dbReference type="Pfam" id="PF13380">
    <property type="entry name" value="CoA_binding_2"/>
    <property type="match status" value="1"/>
</dbReference>
<dbReference type="GO" id="GO:0005524">
    <property type="term" value="F:ATP binding"/>
    <property type="evidence" value="ECO:0007669"/>
    <property type="project" value="InterPro"/>
</dbReference>
<protein>
    <recommendedName>
        <fullName evidence="1">N-acetyltransferase domain-containing protein</fullName>
    </recommendedName>
</protein>
<dbReference type="Gene3D" id="3.40.50.720">
    <property type="entry name" value="NAD(P)-binding Rossmann-like Domain"/>
    <property type="match status" value="1"/>
</dbReference>
<name>A0A1V2I9H3_9ACTN</name>
<dbReference type="EMBL" id="MOMC01000037">
    <property type="protein sequence ID" value="ONH28855.1"/>
    <property type="molecule type" value="Genomic_DNA"/>
</dbReference>
<dbReference type="InterPro" id="IPR016181">
    <property type="entry name" value="Acyl_CoA_acyltransferase"/>
</dbReference>
<dbReference type="Gene3D" id="3.40.50.261">
    <property type="entry name" value="Succinyl-CoA synthetase domains"/>
    <property type="match status" value="2"/>
</dbReference>
<evidence type="ECO:0000313" key="3">
    <source>
        <dbReference type="Proteomes" id="UP000188929"/>
    </source>
</evidence>
<accession>A0A1V2I9H3</accession>
<dbReference type="Pfam" id="PF13607">
    <property type="entry name" value="Succ_CoA_lig"/>
    <property type="match status" value="1"/>
</dbReference>
<reference evidence="3" key="1">
    <citation type="submission" date="2016-10" db="EMBL/GenBank/DDBJ databases">
        <title>Frankia sp. NRRL B-16386 Genome sequencing.</title>
        <authorList>
            <person name="Ghodhbane-Gtari F."/>
            <person name="Swanson E."/>
            <person name="Gueddou A."/>
            <person name="Hezbri K."/>
            <person name="Ktari K."/>
            <person name="Nouioui I."/>
            <person name="Morris K."/>
            <person name="Simpson S."/>
            <person name="Abebe-Akele F."/>
            <person name="Thomas K."/>
            <person name="Gtari M."/>
            <person name="Tisa L.S."/>
        </authorList>
    </citation>
    <scope>NUCLEOTIDE SEQUENCE [LARGE SCALE GENOMIC DNA]</scope>
    <source>
        <strain evidence="3">NRRL B-16386</strain>
    </source>
</reference>
<dbReference type="InterPro" id="IPR000182">
    <property type="entry name" value="GNAT_dom"/>
</dbReference>
<dbReference type="SUPFAM" id="SSF55729">
    <property type="entry name" value="Acyl-CoA N-acyltransferases (Nat)"/>
    <property type="match status" value="1"/>
</dbReference>
<dbReference type="SMART" id="SM00881">
    <property type="entry name" value="CoA_binding"/>
    <property type="match status" value="1"/>
</dbReference>
<dbReference type="RefSeq" id="WP_076818443.1">
    <property type="nucleotide sequence ID" value="NZ_MOMC01000037.1"/>
</dbReference>
<dbReference type="AlphaFoldDB" id="A0A1V2I9H3"/>
<dbReference type="SUPFAM" id="SSF52210">
    <property type="entry name" value="Succinyl-CoA synthetase domains"/>
    <property type="match status" value="2"/>
</dbReference>
<dbReference type="PANTHER" id="PTHR42793">
    <property type="entry name" value="COA BINDING DOMAIN CONTAINING PROTEIN"/>
    <property type="match status" value="1"/>
</dbReference>
<dbReference type="GO" id="GO:0043758">
    <property type="term" value="F:acetate-CoA ligase (ADP-forming) activity"/>
    <property type="evidence" value="ECO:0007669"/>
    <property type="project" value="InterPro"/>
</dbReference>
<proteinExistence type="predicted"/>
<dbReference type="SUPFAM" id="SSF56059">
    <property type="entry name" value="Glutathione synthetase ATP-binding domain-like"/>
    <property type="match status" value="1"/>
</dbReference>
<dbReference type="GO" id="GO:0016747">
    <property type="term" value="F:acyltransferase activity, transferring groups other than amino-acyl groups"/>
    <property type="evidence" value="ECO:0007669"/>
    <property type="project" value="InterPro"/>
</dbReference>
<dbReference type="PROSITE" id="PS51186">
    <property type="entry name" value="GNAT"/>
    <property type="match status" value="1"/>
</dbReference>
<sequence length="893" mass="91701">MWSECDVVLRDGAIAHLRPVLAGDGLELRALHARLSDRSNYFRFFTSGRSAAGRYVDHLIDTTDVTHGALVAEIGGRLVGVAGYERLADPTRAEVAFAVEEAQHGRGVGTLLLEHLAAFARDHKVTTFVAQIHAENLAMLRVFTDAGFPVRRHRDAETVDVSFPVAPTESLLAAQDSRESEADVRSLRALLRPRSVAVVGASQRPRTVGHEVVRNIVAGGFPGPVYVVNPHAAEVAGVAAVPSVRDLPGPVDLAVVAVPAAAAGDVVADCANVGVRAVVMLTAGFAEAGTEGRVREAELVARARSSGMRIVGPNCMGIVSTAAGVRLNATFAVAPPRPGRVGVVSQSGGLGIALLEQASALGLGLSTFVSTGNKADVSGNDLLLWAEQDPETDVIALYLESFGNPRKFSRIARRVSRGKPVVAVKGGGSGAGSRAAQSHTAAAVTSRTHADALFRQAGVIAVDGLGELLDTVTLLAHQPLPAGGRLAIVGNAGGPCVLAADSAEAAGLTVAELTPATQAELRAILPSGAAVAGPVDTIASVSGPAFEKALRTVLADPGVDGLLAVVAPTPLTEPEDLPAAVRAAATHTGKSVLAVLLGQVARVTTLEPADRTICAYSVPEDAVRAFARAAGHASWLARPVGTVPELTGIDRDRARTIVDDTLTNAPDGSWLSVERAVDLVASYGIPVAPVTRVDSAAAAAFAADQIGGTVVLKAGNPDLVHKSDRGGVALGLTTPAAAAAAYTRMAGLLGAEMGGALLSPTAETGTETLVGVVQDPAFGPLVAFGLGGVFTDLLADRAYRLLPLTDVDAAELVREPRGASRVLGGFRGAPAGDQAAVEDVLLRVARLADDIPQIREMDINPLIVTAHGAVAVDVKIRVAPAPDATDPTLRRLR</sequence>
<evidence type="ECO:0000259" key="1">
    <source>
        <dbReference type="PROSITE" id="PS51186"/>
    </source>
</evidence>
<dbReference type="Pfam" id="PF13549">
    <property type="entry name" value="ATP-grasp_5"/>
    <property type="match status" value="1"/>
</dbReference>
<dbReference type="InterPro" id="IPR043938">
    <property type="entry name" value="Ligase_CoA_dom"/>
</dbReference>
<dbReference type="STRING" id="1834516.BL253_18665"/>
<evidence type="ECO:0000313" key="2">
    <source>
        <dbReference type="EMBL" id="ONH28855.1"/>
    </source>
</evidence>
<dbReference type="InterPro" id="IPR016102">
    <property type="entry name" value="Succinyl-CoA_synth-like"/>
</dbReference>
<dbReference type="Gene3D" id="3.30.470.20">
    <property type="entry name" value="ATP-grasp fold, B domain"/>
    <property type="match status" value="1"/>
</dbReference>
<keyword evidence="3" id="KW-1185">Reference proteome</keyword>
<dbReference type="InterPro" id="IPR032875">
    <property type="entry name" value="Succ_CoA_lig_flav_dom"/>
</dbReference>
<dbReference type="OrthoDB" id="190266at2"/>
<dbReference type="InterPro" id="IPR003781">
    <property type="entry name" value="CoA-bd"/>
</dbReference>
<dbReference type="Proteomes" id="UP000188929">
    <property type="component" value="Unassembled WGS sequence"/>
</dbReference>
<comment type="caution">
    <text evidence="2">The sequence shown here is derived from an EMBL/GenBank/DDBJ whole genome shotgun (WGS) entry which is preliminary data.</text>
</comment>
<dbReference type="InterPro" id="IPR013815">
    <property type="entry name" value="ATP_grasp_subdomain_1"/>
</dbReference>
<dbReference type="Pfam" id="PF19045">
    <property type="entry name" value="Ligase_CoA_2"/>
    <property type="match status" value="1"/>
</dbReference>
<dbReference type="Gene3D" id="3.30.1490.20">
    <property type="entry name" value="ATP-grasp fold, A domain"/>
    <property type="match status" value="1"/>
</dbReference>
<dbReference type="PANTHER" id="PTHR42793:SF1">
    <property type="entry name" value="PEPTIDYL-LYSINE N-ACETYLTRANSFERASE PATZ"/>
    <property type="match status" value="1"/>
</dbReference>
<feature type="domain" description="N-acetyltransferase" evidence="1">
    <location>
        <begin position="15"/>
        <end position="166"/>
    </location>
</feature>
<dbReference type="Pfam" id="PF00583">
    <property type="entry name" value="Acetyltransf_1"/>
    <property type="match status" value="1"/>
</dbReference>
<dbReference type="SUPFAM" id="SSF51735">
    <property type="entry name" value="NAD(P)-binding Rossmann-fold domains"/>
    <property type="match status" value="1"/>
</dbReference>
<organism evidence="2 3">
    <name type="scientific">Pseudofrankia asymbiotica</name>
    <dbReference type="NCBI Taxonomy" id="1834516"/>
    <lineage>
        <taxon>Bacteria</taxon>
        <taxon>Bacillati</taxon>
        <taxon>Actinomycetota</taxon>
        <taxon>Actinomycetes</taxon>
        <taxon>Frankiales</taxon>
        <taxon>Frankiaceae</taxon>
        <taxon>Pseudofrankia</taxon>
    </lineage>
</organism>
<dbReference type="InterPro" id="IPR036291">
    <property type="entry name" value="NAD(P)-bd_dom_sf"/>
</dbReference>
<gene>
    <name evidence="2" type="ORF">BL253_18665</name>
</gene>
<dbReference type="Gene3D" id="3.40.630.30">
    <property type="match status" value="1"/>
</dbReference>